<protein>
    <recommendedName>
        <fullName evidence="8">BTB domain-containing protein</fullName>
    </recommendedName>
</protein>
<evidence type="ECO:0000256" key="2">
    <source>
        <dbReference type="ARBA" id="ARBA00004906"/>
    </source>
</evidence>
<dbReference type="InterPro" id="IPR011333">
    <property type="entry name" value="SKP1/BTB/POZ_sf"/>
</dbReference>
<dbReference type="SMART" id="SM00612">
    <property type="entry name" value="Kelch"/>
    <property type="match status" value="6"/>
</dbReference>
<dbReference type="PANTHER" id="PTHR45632:SF3">
    <property type="entry name" value="KELCH-LIKE PROTEIN 32"/>
    <property type="match status" value="1"/>
</dbReference>
<keyword evidence="4" id="KW-0963">Cytoplasm</keyword>
<sequence length="682" mass="75967">MASNGSSPSPSWGSCSYRSFSSSASRQRQQQQLPPEHSASVASCSSTRLPLGGGYVVPFMPRQQMQEKLPDGSSRFKLCKYASEMLDSLQAIRQDDCLCDVTLHTEETGGEGIRAHKVVLAGSSQYFRGMFTRGMREETMSEVCIREVNITKEVLCTLVDFAYTGEIHITQDNVQRLLVAAAFLQMRHVMEACTVYLEQQLDPSNCVGIMEFARTHDCMDLEAKARRYVHEQFCDVAKHEEILDLCAEDMAEIVQQEDLNINCESEVFSALVRWAEHDPCTRVDQLESLLLRGVRLSSLAPAFLEDQLQRCHLIRHEPKCYKLLMDRVRRLTQHTPVPCASASASSSQCKGMAVSTSVCKSSSSSSYAIEDTGEVGMVVEPPPRRPGGQMVIYVAGGFYRKLMDSLKSFECYDPSTKEWARLPDLLRPRCGPGVTTLQGRVCVVGGRVMQCGINTDACSLDIYDPRENKWITCCHMNQARSRVGVAVLDSMIYAVGGSSGGELHNSAERYHQDTDHWEYISNMREARHSPGVAVLNRLIYVIGGFDGRRRLQSVECYHPERNQWELVSPLQRARSAAGVAVMRGHVYAVGGFDGTHQLTSVERYDPSRNCWEEVAPLLKARSGVGVAVIDDKLFALGGFDGSDFLPCVERYEPDTDTWHPETNMLCERSGHGVTTGRMPTLS</sequence>
<dbReference type="InterPro" id="IPR006652">
    <property type="entry name" value="Kelch_1"/>
</dbReference>
<dbReference type="Gene3D" id="3.30.710.10">
    <property type="entry name" value="Potassium Channel Kv1.1, Chain A"/>
    <property type="match status" value="1"/>
</dbReference>
<dbReference type="PANTHER" id="PTHR45632">
    <property type="entry name" value="LD33804P"/>
    <property type="match status" value="1"/>
</dbReference>
<comment type="subcellular location">
    <subcellularLocation>
        <location evidence="1">Cytoplasm</location>
    </subcellularLocation>
</comment>
<dbReference type="SMART" id="SM00225">
    <property type="entry name" value="BTB"/>
    <property type="match status" value="1"/>
</dbReference>
<name>A0AAE0YRU9_9GAST</name>
<keyword evidence="10" id="KW-1185">Reference proteome</keyword>
<dbReference type="InterPro" id="IPR011705">
    <property type="entry name" value="BACK"/>
</dbReference>
<dbReference type="Gene3D" id="2.120.10.80">
    <property type="entry name" value="Kelch-type beta propeller"/>
    <property type="match status" value="1"/>
</dbReference>
<keyword evidence="3" id="KW-0880">Kelch repeat</keyword>
<evidence type="ECO:0000256" key="5">
    <source>
        <dbReference type="ARBA" id="ARBA00022737"/>
    </source>
</evidence>
<dbReference type="InterPro" id="IPR017096">
    <property type="entry name" value="BTB-kelch_protein"/>
</dbReference>
<keyword evidence="5" id="KW-0677">Repeat</keyword>
<proteinExistence type="predicted"/>
<dbReference type="InterPro" id="IPR000210">
    <property type="entry name" value="BTB/POZ_dom"/>
</dbReference>
<evidence type="ECO:0000256" key="4">
    <source>
        <dbReference type="ARBA" id="ARBA00022490"/>
    </source>
</evidence>
<dbReference type="Pfam" id="PF00651">
    <property type="entry name" value="BTB"/>
    <property type="match status" value="1"/>
</dbReference>
<evidence type="ECO:0000259" key="8">
    <source>
        <dbReference type="PROSITE" id="PS50097"/>
    </source>
</evidence>
<keyword evidence="6" id="KW-0833">Ubl conjugation pathway</keyword>
<dbReference type="GO" id="GO:0005737">
    <property type="term" value="C:cytoplasm"/>
    <property type="evidence" value="ECO:0007669"/>
    <property type="project" value="UniProtKB-SubCell"/>
</dbReference>
<evidence type="ECO:0000313" key="10">
    <source>
        <dbReference type="Proteomes" id="UP001283361"/>
    </source>
</evidence>
<reference evidence="9" key="1">
    <citation type="journal article" date="2023" name="G3 (Bethesda)">
        <title>A reference genome for the long-term kleptoplast-retaining sea slug Elysia crispata morphotype clarki.</title>
        <authorList>
            <person name="Eastman K.E."/>
            <person name="Pendleton A.L."/>
            <person name="Shaikh M.A."/>
            <person name="Suttiyut T."/>
            <person name="Ogas R."/>
            <person name="Tomko P."/>
            <person name="Gavelis G."/>
            <person name="Widhalm J.R."/>
            <person name="Wisecaver J.H."/>
        </authorList>
    </citation>
    <scope>NUCLEOTIDE SEQUENCE</scope>
    <source>
        <strain evidence="9">ECLA1</strain>
    </source>
</reference>
<feature type="region of interest" description="Disordered" evidence="7">
    <location>
        <begin position="1"/>
        <end position="45"/>
    </location>
</feature>
<dbReference type="Pfam" id="PF07707">
    <property type="entry name" value="BACK"/>
    <property type="match status" value="1"/>
</dbReference>
<comment type="caution">
    <text evidence="9">The sequence shown here is derived from an EMBL/GenBank/DDBJ whole genome shotgun (WGS) entry which is preliminary data.</text>
</comment>
<dbReference type="Pfam" id="PF01344">
    <property type="entry name" value="Kelch_1"/>
    <property type="match status" value="6"/>
</dbReference>
<gene>
    <name evidence="9" type="ORF">RRG08_033008</name>
</gene>
<dbReference type="InterPro" id="IPR015915">
    <property type="entry name" value="Kelch-typ_b-propeller"/>
</dbReference>
<evidence type="ECO:0000313" key="9">
    <source>
        <dbReference type="EMBL" id="KAK3756124.1"/>
    </source>
</evidence>
<dbReference type="SUPFAM" id="SSF54695">
    <property type="entry name" value="POZ domain"/>
    <property type="match status" value="1"/>
</dbReference>
<evidence type="ECO:0000256" key="6">
    <source>
        <dbReference type="ARBA" id="ARBA00022786"/>
    </source>
</evidence>
<organism evidence="9 10">
    <name type="scientific">Elysia crispata</name>
    <name type="common">lettuce slug</name>
    <dbReference type="NCBI Taxonomy" id="231223"/>
    <lineage>
        <taxon>Eukaryota</taxon>
        <taxon>Metazoa</taxon>
        <taxon>Spiralia</taxon>
        <taxon>Lophotrochozoa</taxon>
        <taxon>Mollusca</taxon>
        <taxon>Gastropoda</taxon>
        <taxon>Heterobranchia</taxon>
        <taxon>Euthyneura</taxon>
        <taxon>Panpulmonata</taxon>
        <taxon>Sacoglossa</taxon>
        <taxon>Placobranchoidea</taxon>
        <taxon>Plakobranchidae</taxon>
        <taxon>Elysia</taxon>
    </lineage>
</organism>
<dbReference type="SMART" id="SM00875">
    <property type="entry name" value="BACK"/>
    <property type="match status" value="1"/>
</dbReference>
<evidence type="ECO:0000256" key="3">
    <source>
        <dbReference type="ARBA" id="ARBA00022441"/>
    </source>
</evidence>
<dbReference type="SUPFAM" id="SSF117281">
    <property type="entry name" value="Kelch motif"/>
    <property type="match status" value="1"/>
</dbReference>
<evidence type="ECO:0000256" key="7">
    <source>
        <dbReference type="SAM" id="MobiDB-lite"/>
    </source>
</evidence>
<dbReference type="Proteomes" id="UP001283361">
    <property type="component" value="Unassembled WGS sequence"/>
</dbReference>
<dbReference type="PIRSF" id="PIRSF037037">
    <property type="entry name" value="Kelch-like_protein_gigaxonin"/>
    <property type="match status" value="1"/>
</dbReference>
<dbReference type="EMBL" id="JAWDGP010005555">
    <property type="protein sequence ID" value="KAK3756124.1"/>
    <property type="molecule type" value="Genomic_DNA"/>
</dbReference>
<evidence type="ECO:0000256" key="1">
    <source>
        <dbReference type="ARBA" id="ARBA00004496"/>
    </source>
</evidence>
<comment type="pathway">
    <text evidence="2">Protein modification; protein ubiquitination.</text>
</comment>
<dbReference type="Gene3D" id="1.25.40.420">
    <property type="match status" value="1"/>
</dbReference>
<feature type="compositionally biased region" description="Low complexity" evidence="7">
    <location>
        <begin position="1"/>
        <end position="32"/>
    </location>
</feature>
<dbReference type="FunFam" id="1.25.40.420:FF:000001">
    <property type="entry name" value="Kelch-like family member 12"/>
    <property type="match status" value="1"/>
</dbReference>
<accession>A0AAE0YRU9</accession>
<dbReference type="FunFam" id="2.120.10.80:FF:000024">
    <property type="entry name" value="Kelch-like ECH-associated protein 1"/>
    <property type="match status" value="1"/>
</dbReference>
<dbReference type="PROSITE" id="PS50097">
    <property type="entry name" value="BTB"/>
    <property type="match status" value="1"/>
</dbReference>
<feature type="domain" description="BTB" evidence="8">
    <location>
        <begin position="99"/>
        <end position="171"/>
    </location>
</feature>
<dbReference type="AlphaFoldDB" id="A0AAE0YRU9"/>